<reference evidence="2" key="1">
    <citation type="submission" date="2014-03" db="EMBL/GenBank/DDBJ databases">
        <authorList>
            <person name="Aksoy S."/>
            <person name="Warren W."/>
            <person name="Wilson R.K."/>
        </authorList>
    </citation>
    <scope>NUCLEOTIDE SEQUENCE [LARGE SCALE GENOMIC DNA]</scope>
    <source>
        <strain evidence="2">IAEA</strain>
    </source>
</reference>
<evidence type="ECO:0000313" key="2">
    <source>
        <dbReference type="Proteomes" id="UP000092445"/>
    </source>
</evidence>
<proteinExistence type="predicted"/>
<evidence type="ECO:0000313" key="1">
    <source>
        <dbReference type="EnsemblMetazoa" id="GPAI015835-PA"/>
    </source>
</evidence>
<dbReference type="AlphaFoldDB" id="A0A1A9ZIM9"/>
<dbReference type="VEuPathDB" id="VectorBase:GPAI015835"/>
<accession>A0A1A9ZIM9</accession>
<dbReference type="EnsemblMetazoa" id="GPAI015835-RA">
    <property type="protein sequence ID" value="GPAI015835-PA"/>
    <property type="gene ID" value="GPAI015835"/>
</dbReference>
<keyword evidence="2" id="KW-1185">Reference proteome</keyword>
<sequence>MSNQRQNAIFIVHAVKLGVQLLLDYISCVRSSSALLLIHFNSLTCNISLHTNNRKRADQSSILLLHCRNSSGPICLANFFSMRHNICAYWVEVRHSNNFVSDCQRFVFVCRNIYLPGNDMFNMAHHTLIAY</sequence>
<protein>
    <submittedName>
        <fullName evidence="1">Uncharacterized protein</fullName>
    </submittedName>
</protein>
<dbReference type="Proteomes" id="UP000092445">
    <property type="component" value="Unassembled WGS sequence"/>
</dbReference>
<name>A0A1A9ZIM9_GLOPL</name>
<organism evidence="1 2">
    <name type="scientific">Glossina pallidipes</name>
    <name type="common">Tsetse fly</name>
    <dbReference type="NCBI Taxonomy" id="7398"/>
    <lineage>
        <taxon>Eukaryota</taxon>
        <taxon>Metazoa</taxon>
        <taxon>Ecdysozoa</taxon>
        <taxon>Arthropoda</taxon>
        <taxon>Hexapoda</taxon>
        <taxon>Insecta</taxon>
        <taxon>Pterygota</taxon>
        <taxon>Neoptera</taxon>
        <taxon>Endopterygota</taxon>
        <taxon>Diptera</taxon>
        <taxon>Brachycera</taxon>
        <taxon>Muscomorpha</taxon>
        <taxon>Hippoboscoidea</taxon>
        <taxon>Glossinidae</taxon>
        <taxon>Glossina</taxon>
    </lineage>
</organism>
<reference evidence="1" key="2">
    <citation type="submission" date="2020-05" db="UniProtKB">
        <authorList>
            <consortium name="EnsemblMetazoa"/>
        </authorList>
    </citation>
    <scope>IDENTIFICATION</scope>
    <source>
        <strain evidence="1">IAEA</strain>
    </source>
</reference>